<keyword evidence="2" id="KW-0645">Protease</keyword>
<dbReference type="SUPFAM" id="SSF50630">
    <property type="entry name" value="Acid proteases"/>
    <property type="match status" value="1"/>
</dbReference>
<evidence type="ECO:0000256" key="3">
    <source>
        <dbReference type="ARBA" id="ARBA00022750"/>
    </source>
</evidence>
<feature type="signal peptide" evidence="6">
    <location>
        <begin position="1"/>
        <end position="23"/>
    </location>
</feature>
<dbReference type="PROSITE" id="PS51767">
    <property type="entry name" value="PEPTIDASE_A1"/>
    <property type="match status" value="1"/>
</dbReference>
<dbReference type="EMBL" id="JARBHA010000008">
    <property type="protein sequence ID" value="KAJ9694277.1"/>
    <property type="molecule type" value="Genomic_DNA"/>
</dbReference>
<dbReference type="Proteomes" id="UP001168098">
    <property type="component" value="Unassembled WGS sequence"/>
</dbReference>
<protein>
    <recommendedName>
        <fullName evidence="7">Peptidase A1 domain-containing protein</fullName>
    </recommendedName>
</protein>
<dbReference type="InterPro" id="IPR033121">
    <property type="entry name" value="PEPTIDASE_A1"/>
</dbReference>
<dbReference type="GO" id="GO:0004190">
    <property type="term" value="F:aspartic-type endopeptidase activity"/>
    <property type="evidence" value="ECO:0007669"/>
    <property type="project" value="UniProtKB-KW"/>
</dbReference>
<gene>
    <name evidence="8" type="ORF">PVL29_009992</name>
</gene>
<comment type="similarity">
    <text evidence="1">Belongs to the peptidase A1 family.</text>
</comment>
<dbReference type="InterPro" id="IPR032799">
    <property type="entry name" value="TAXi_C"/>
</dbReference>
<dbReference type="Pfam" id="PF14541">
    <property type="entry name" value="TAXi_C"/>
    <property type="match status" value="1"/>
</dbReference>
<keyword evidence="3" id="KW-0064">Aspartyl protease</keyword>
<dbReference type="PROSITE" id="PS00141">
    <property type="entry name" value="ASP_PROTEASE"/>
    <property type="match status" value="1"/>
</dbReference>
<reference evidence="8 9" key="1">
    <citation type="journal article" date="2023" name="BMC Biotechnol.">
        <title>Vitis rotundifolia cv Carlos genome sequencing.</title>
        <authorList>
            <person name="Huff M."/>
            <person name="Hulse-Kemp A."/>
            <person name="Scheffler B."/>
            <person name="Youngblood R."/>
            <person name="Simpson S."/>
            <person name="Babiker E."/>
            <person name="Staton M."/>
        </authorList>
    </citation>
    <scope>NUCLEOTIDE SEQUENCE [LARGE SCALE GENOMIC DNA]</scope>
    <source>
        <tissue evidence="8">Leaf</tissue>
    </source>
</reference>
<dbReference type="InterPro" id="IPR032861">
    <property type="entry name" value="TAXi_N"/>
</dbReference>
<dbReference type="InterPro" id="IPR021109">
    <property type="entry name" value="Peptidase_aspartic_dom_sf"/>
</dbReference>
<dbReference type="InterPro" id="IPR001969">
    <property type="entry name" value="Aspartic_peptidase_AS"/>
</dbReference>
<dbReference type="GO" id="GO:0006508">
    <property type="term" value="P:proteolysis"/>
    <property type="evidence" value="ECO:0007669"/>
    <property type="project" value="UniProtKB-KW"/>
</dbReference>
<evidence type="ECO:0000256" key="1">
    <source>
        <dbReference type="ARBA" id="ARBA00007447"/>
    </source>
</evidence>
<dbReference type="PANTHER" id="PTHR47967">
    <property type="entry name" value="OS07G0603500 PROTEIN-RELATED"/>
    <property type="match status" value="1"/>
</dbReference>
<organism evidence="8 9">
    <name type="scientific">Vitis rotundifolia</name>
    <name type="common">Muscadine grape</name>
    <dbReference type="NCBI Taxonomy" id="103349"/>
    <lineage>
        <taxon>Eukaryota</taxon>
        <taxon>Viridiplantae</taxon>
        <taxon>Streptophyta</taxon>
        <taxon>Embryophyta</taxon>
        <taxon>Tracheophyta</taxon>
        <taxon>Spermatophyta</taxon>
        <taxon>Magnoliopsida</taxon>
        <taxon>eudicotyledons</taxon>
        <taxon>Gunneridae</taxon>
        <taxon>Pentapetalae</taxon>
        <taxon>rosids</taxon>
        <taxon>Vitales</taxon>
        <taxon>Vitaceae</taxon>
        <taxon>Viteae</taxon>
        <taxon>Vitis</taxon>
    </lineage>
</organism>
<evidence type="ECO:0000313" key="9">
    <source>
        <dbReference type="Proteomes" id="UP001168098"/>
    </source>
</evidence>
<dbReference type="InterPro" id="IPR034161">
    <property type="entry name" value="Pepsin-like_plant"/>
</dbReference>
<proteinExistence type="inferred from homology"/>
<keyword evidence="4" id="KW-0378">Hydrolase</keyword>
<dbReference type="Pfam" id="PF14543">
    <property type="entry name" value="TAXi_N"/>
    <property type="match status" value="1"/>
</dbReference>
<evidence type="ECO:0000313" key="8">
    <source>
        <dbReference type="EMBL" id="KAJ9694277.1"/>
    </source>
</evidence>
<dbReference type="PANTHER" id="PTHR47967:SF14">
    <property type="entry name" value="EUKARYOTIC ASPARTYL PROTEASE FAMILY PROTEIN"/>
    <property type="match status" value="1"/>
</dbReference>
<dbReference type="AlphaFoldDB" id="A0AA38ZS94"/>
<evidence type="ECO:0000256" key="5">
    <source>
        <dbReference type="ARBA" id="ARBA00023180"/>
    </source>
</evidence>
<dbReference type="Gene3D" id="2.40.70.10">
    <property type="entry name" value="Acid Proteases"/>
    <property type="match status" value="2"/>
</dbReference>
<name>A0AA38ZS94_VITRO</name>
<dbReference type="CDD" id="cd05476">
    <property type="entry name" value="pepsin_A_like_plant"/>
    <property type="match status" value="1"/>
</dbReference>
<keyword evidence="5" id="KW-0325">Glycoprotein</keyword>
<dbReference type="InterPro" id="IPR051708">
    <property type="entry name" value="Plant_Aspart_Prot_A1"/>
</dbReference>
<comment type="caution">
    <text evidence="8">The sequence shown here is derived from an EMBL/GenBank/DDBJ whole genome shotgun (WGS) entry which is preliminary data.</text>
</comment>
<sequence length="454" mass="50378">MATVISRMLFVFFIIISIPCISAVNNPKGFSTKLIHRNSPLSPYRNLQTDEEDNLFDDRALKSSLRRHAYLSAKQQNDQPNDFYGFEFPDGTGYIAVLSIGTPPMNVYPMLDTASDLFWIQCAPCVVCYEQRDPIYNRSASDSFIDLPCENSLCSELGPRGTGCNQEDKCTYNLLYVDGSRSSGFLGAEIINFTSFAVNAETFAPVVFGCGTENLNNVKGYKLDGVMGLGASNLSFFSQLVNDTERKFSYCFGNISNSTDQGELKIGENAFIFGDETPLEVSLGLYYVNLTGIGIGVGQPMLPINWASSFQKQPDGTGGVIIDSGSTLTHLEQEAYDTFKKAVLDELRINHNIYPVILGTYRECFAGRVASDLVGFPKVILYFEGLDNKLELDIWSTFQQLKSDSNGDQFYCLSFTASPNELNVIGNLAQQFHNIGYDLENNIISFHRMGCELI</sequence>
<keyword evidence="6" id="KW-0732">Signal</keyword>
<keyword evidence="9" id="KW-1185">Reference proteome</keyword>
<evidence type="ECO:0000256" key="4">
    <source>
        <dbReference type="ARBA" id="ARBA00022801"/>
    </source>
</evidence>
<feature type="chain" id="PRO_5041347481" description="Peptidase A1 domain-containing protein" evidence="6">
    <location>
        <begin position="24"/>
        <end position="454"/>
    </location>
</feature>
<evidence type="ECO:0000259" key="7">
    <source>
        <dbReference type="PROSITE" id="PS51767"/>
    </source>
</evidence>
<evidence type="ECO:0000256" key="6">
    <source>
        <dbReference type="SAM" id="SignalP"/>
    </source>
</evidence>
<accession>A0AA38ZS94</accession>
<evidence type="ECO:0000256" key="2">
    <source>
        <dbReference type="ARBA" id="ARBA00022670"/>
    </source>
</evidence>
<feature type="domain" description="Peptidase A1" evidence="7">
    <location>
        <begin position="94"/>
        <end position="447"/>
    </location>
</feature>
<dbReference type="GO" id="GO:0005576">
    <property type="term" value="C:extracellular region"/>
    <property type="evidence" value="ECO:0007669"/>
    <property type="project" value="TreeGrafter"/>
</dbReference>